<protein>
    <submittedName>
        <fullName evidence="1">Uncharacterized protein</fullName>
    </submittedName>
</protein>
<proteinExistence type="predicted"/>
<organism evidence="1">
    <name type="scientific">Fervidicoccus fontis</name>
    <dbReference type="NCBI Taxonomy" id="683846"/>
    <lineage>
        <taxon>Archaea</taxon>
        <taxon>Thermoproteota</taxon>
        <taxon>Thermoprotei</taxon>
        <taxon>Fervidicoccales</taxon>
        <taxon>Fervidicoccaceae</taxon>
        <taxon>Fervidicoccus</taxon>
    </lineage>
</organism>
<dbReference type="AlphaFoldDB" id="A0A7C2YYW3"/>
<name>A0A7C2YYW3_9CREN</name>
<sequence length="69" mass="7884">MASCSPKLNEQTFRNTIVRAGLNSYMNYHANIREHVSCPMGMIPKKLRVWQQDILRTAVASLSHTKPIE</sequence>
<evidence type="ECO:0000313" key="1">
    <source>
        <dbReference type="EMBL" id="HEU97440.1"/>
    </source>
</evidence>
<dbReference type="Proteomes" id="UP000885664">
    <property type="component" value="Unassembled WGS sequence"/>
</dbReference>
<comment type="caution">
    <text evidence="1">The sequence shown here is derived from an EMBL/GenBank/DDBJ whole genome shotgun (WGS) entry which is preliminary data.</text>
</comment>
<dbReference type="EMBL" id="DSFE01000030">
    <property type="protein sequence ID" value="HEU97440.1"/>
    <property type="molecule type" value="Genomic_DNA"/>
</dbReference>
<gene>
    <name evidence="1" type="ORF">ENO36_01090</name>
</gene>
<accession>A0A7C2YYW3</accession>
<reference evidence="1" key="1">
    <citation type="journal article" date="2020" name="mSystems">
        <title>Genome- and Community-Level Interaction Insights into Carbon Utilization and Element Cycling Functions of Hydrothermarchaeota in Hydrothermal Sediment.</title>
        <authorList>
            <person name="Zhou Z."/>
            <person name="Liu Y."/>
            <person name="Xu W."/>
            <person name="Pan J."/>
            <person name="Luo Z.H."/>
            <person name="Li M."/>
        </authorList>
    </citation>
    <scope>NUCLEOTIDE SEQUENCE [LARGE SCALE GENOMIC DNA]</scope>
    <source>
        <strain evidence="1">SpSt-1259</strain>
    </source>
</reference>